<feature type="region of interest" description="Disordered" evidence="1">
    <location>
        <begin position="30"/>
        <end position="131"/>
    </location>
</feature>
<proteinExistence type="predicted"/>
<dbReference type="EMBL" id="JAOPKB010000004">
    <property type="protein sequence ID" value="MCU4973134.1"/>
    <property type="molecule type" value="Genomic_DNA"/>
</dbReference>
<feature type="compositionally biased region" description="Low complexity" evidence="1">
    <location>
        <begin position="97"/>
        <end position="115"/>
    </location>
</feature>
<name>A0AAP2YV50_9EURY</name>
<protein>
    <submittedName>
        <fullName evidence="2">Uncharacterized protein</fullName>
    </submittedName>
</protein>
<keyword evidence="4" id="KW-1185">Reference proteome</keyword>
<dbReference type="Proteomes" id="UP001320972">
    <property type="component" value="Unassembled WGS sequence"/>
</dbReference>
<feature type="compositionally biased region" description="Acidic residues" evidence="1">
    <location>
        <begin position="37"/>
        <end position="61"/>
    </location>
</feature>
<sequence length="194" mass="20615">MYDTKMENLRNRRRFLQLAGTGAAASIAGCSSLGLDDGQDGNGDGDDGNGADEDGEFEATDVPDSALTAVTQADQEALQERQAELAQQVEDGDLSEQEYNQEIQQEQLELTTEATAELESDLEETDGLSVEGTIGEAGAVLVDGDAEAMRTALNDGVMSALVPGEEFAAVEQQMQMQQQMEAQAEAEAEGDDDE</sequence>
<dbReference type="PROSITE" id="PS51257">
    <property type="entry name" value="PROKAR_LIPOPROTEIN"/>
    <property type="match status" value="1"/>
</dbReference>
<evidence type="ECO:0000256" key="1">
    <source>
        <dbReference type="SAM" id="MobiDB-lite"/>
    </source>
</evidence>
<feature type="compositionally biased region" description="Acidic residues" evidence="1">
    <location>
        <begin position="116"/>
        <end position="126"/>
    </location>
</feature>
<dbReference type="RefSeq" id="WP_338001779.1">
    <property type="nucleotide sequence ID" value="NZ_JAOPKA010000001.1"/>
</dbReference>
<reference evidence="2 4" key="1">
    <citation type="submission" date="2022-09" db="EMBL/GenBank/DDBJ databases">
        <title>Enrichment on poylsaccharides allowed isolation of novel metabolic and taxonomic groups of Haloarchaea.</title>
        <authorList>
            <person name="Sorokin D.Y."/>
            <person name="Elcheninov A.G."/>
            <person name="Khizhniak T.V."/>
            <person name="Kolganova T.V."/>
            <person name="Kublanov I.V."/>
        </authorList>
    </citation>
    <scope>NUCLEOTIDE SEQUENCE</scope>
    <source>
        <strain evidence="3 4">AArc-m2/3/4</strain>
        <strain evidence="2">AArc-xg1-1</strain>
    </source>
</reference>
<organism evidence="2 5">
    <name type="scientific">Natronoglomus mannanivorans</name>
    <dbReference type="NCBI Taxonomy" id="2979990"/>
    <lineage>
        <taxon>Archaea</taxon>
        <taxon>Methanobacteriati</taxon>
        <taxon>Methanobacteriota</taxon>
        <taxon>Stenosarchaea group</taxon>
        <taxon>Halobacteria</taxon>
        <taxon>Halobacteriales</taxon>
        <taxon>Natrialbaceae</taxon>
        <taxon>Natronoglomus</taxon>
    </lineage>
</organism>
<evidence type="ECO:0000313" key="4">
    <source>
        <dbReference type="Proteomes" id="UP001320972"/>
    </source>
</evidence>
<gene>
    <name evidence="3" type="ORF">OB955_10305</name>
    <name evidence="2" type="ORF">OB960_00700</name>
</gene>
<evidence type="ECO:0000313" key="3">
    <source>
        <dbReference type="EMBL" id="MCU4973134.1"/>
    </source>
</evidence>
<dbReference type="Proteomes" id="UP001321018">
    <property type="component" value="Unassembled WGS sequence"/>
</dbReference>
<dbReference type="EMBL" id="JAOPKA010000001">
    <property type="protein sequence ID" value="MCU4739920.1"/>
    <property type="molecule type" value="Genomic_DNA"/>
</dbReference>
<dbReference type="AlphaFoldDB" id="A0AAP2YV50"/>
<accession>A0AAP2YV50</accession>
<comment type="caution">
    <text evidence="2">The sequence shown here is derived from an EMBL/GenBank/DDBJ whole genome shotgun (WGS) entry which is preliminary data.</text>
</comment>
<evidence type="ECO:0000313" key="5">
    <source>
        <dbReference type="Proteomes" id="UP001321018"/>
    </source>
</evidence>
<evidence type="ECO:0000313" key="2">
    <source>
        <dbReference type="EMBL" id="MCU4739920.1"/>
    </source>
</evidence>